<evidence type="ECO:0000313" key="8">
    <source>
        <dbReference type="Proteomes" id="UP000053732"/>
    </source>
</evidence>
<protein>
    <submittedName>
        <fullName evidence="7">Zinc finger, C3HC4 RING-type</fullName>
    </submittedName>
</protein>
<gene>
    <name evidence="7" type="ORF">PCAMFM013_S008g000439</name>
</gene>
<evidence type="ECO:0000256" key="4">
    <source>
        <dbReference type="PROSITE-ProRule" id="PRU00175"/>
    </source>
</evidence>
<dbReference type="Proteomes" id="UP000053732">
    <property type="component" value="Unassembled WGS sequence"/>
</dbReference>
<reference evidence="7 8" key="1">
    <citation type="journal article" date="2014" name="Nat. Commun.">
        <title>Multiple recent horizontal transfers of a large genomic region in cheese making fungi.</title>
        <authorList>
            <person name="Cheeseman K."/>
            <person name="Ropars J."/>
            <person name="Renault P."/>
            <person name="Dupont J."/>
            <person name="Gouzy J."/>
            <person name="Branca A."/>
            <person name="Abraham A.L."/>
            <person name="Ceppi M."/>
            <person name="Conseiller E."/>
            <person name="Debuchy R."/>
            <person name="Malagnac F."/>
            <person name="Goarin A."/>
            <person name="Silar P."/>
            <person name="Lacoste S."/>
            <person name="Sallet E."/>
            <person name="Bensimon A."/>
            <person name="Giraud T."/>
            <person name="Brygoo Y."/>
        </authorList>
    </citation>
    <scope>NUCLEOTIDE SEQUENCE [LARGE SCALE GENOMIC DNA]</scope>
    <source>
        <strain evidence="8">FM 013</strain>
    </source>
</reference>
<feature type="domain" description="RING-type" evidence="6">
    <location>
        <begin position="168"/>
        <end position="215"/>
    </location>
</feature>
<evidence type="ECO:0000256" key="3">
    <source>
        <dbReference type="ARBA" id="ARBA00022833"/>
    </source>
</evidence>
<evidence type="ECO:0000256" key="5">
    <source>
        <dbReference type="SAM" id="MobiDB-lite"/>
    </source>
</evidence>
<keyword evidence="1" id="KW-0479">Metal-binding</keyword>
<dbReference type="AlphaFoldDB" id="A0A0G4P9N5"/>
<dbReference type="InterPro" id="IPR013083">
    <property type="entry name" value="Znf_RING/FYVE/PHD"/>
</dbReference>
<proteinExistence type="predicted"/>
<dbReference type="Gene3D" id="3.30.40.10">
    <property type="entry name" value="Zinc/RING finger domain, C3HC4 (zinc finger)"/>
    <property type="match status" value="1"/>
</dbReference>
<feature type="compositionally biased region" description="Polar residues" evidence="5">
    <location>
        <begin position="278"/>
        <end position="301"/>
    </location>
</feature>
<sequence>MPSSQERWDPLVICEMGLRRHQQTCCGLTKNGTYCKLYPTVNDVDEGRNKLKSLARRQFDLSDLPILRDIASHFLCRRWHRTRQADQLGQQWYDAAVRNMPYIPVAAPVRPETTRITRRHVTRDMLRENNVPWRISSTRPATYSIERGSHSLRLKSLNDLPVSEHMNCLICLQEAQAEPVVLKCGRCVFFVHLSCMETWLGFSPPENNPPCPICKHNGAFDAFFCSLRTDGPSGETRIDELVSSEQQIHRSTRSVDRSVDRSSPGRSATDGLAVKSQPIVSTQRRSARLAQQTDPSGSSDLSELRRSARRGQPPERFQ</sequence>
<evidence type="ECO:0000259" key="6">
    <source>
        <dbReference type="PROSITE" id="PS50089"/>
    </source>
</evidence>
<evidence type="ECO:0000256" key="1">
    <source>
        <dbReference type="ARBA" id="ARBA00022723"/>
    </source>
</evidence>
<dbReference type="SUPFAM" id="SSF57850">
    <property type="entry name" value="RING/U-box"/>
    <property type="match status" value="1"/>
</dbReference>
<keyword evidence="2 4" id="KW-0863">Zinc-finger</keyword>
<dbReference type="PROSITE" id="PS50089">
    <property type="entry name" value="ZF_RING_2"/>
    <property type="match status" value="1"/>
</dbReference>
<feature type="region of interest" description="Disordered" evidence="5">
    <location>
        <begin position="241"/>
        <end position="318"/>
    </location>
</feature>
<keyword evidence="3" id="KW-0862">Zinc</keyword>
<dbReference type="EMBL" id="HG793141">
    <property type="protein sequence ID" value="CRL23010.1"/>
    <property type="molecule type" value="Genomic_DNA"/>
</dbReference>
<dbReference type="Pfam" id="PF12906">
    <property type="entry name" value="RINGv"/>
    <property type="match status" value="1"/>
</dbReference>
<dbReference type="GO" id="GO:0008270">
    <property type="term" value="F:zinc ion binding"/>
    <property type="evidence" value="ECO:0007669"/>
    <property type="project" value="UniProtKB-KW"/>
</dbReference>
<name>A0A0G4P9N5_PENC3</name>
<evidence type="ECO:0000256" key="2">
    <source>
        <dbReference type="ARBA" id="ARBA00022771"/>
    </source>
</evidence>
<organism evidence="7 8">
    <name type="scientific">Penicillium camemberti (strain FM 013)</name>
    <dbReference type="NCBI Taxonomy" id="1429867"/>
    <lineage>
        <taxon>Eukaryota</taxon>
        <taxon>Fungi</taxon>
        <taxon>Dikarya</taxon>
        <taxon>Ascomycota</taxon>
        <taxon>Pezizomycotina</taxon>
        <taxon>Eurotiomycetes</taxon>
        <taxon>Eurotiomycetidae</taxon>
        <taxon>Eurotiales</taxon>
        <taxon>Aspergillaceae</taxon>
        <taxon>Penicillium</taxon>
    </lineage>
</organism>
<dbReference type="InterPro" id="IPR011016">
    <property type="entry name" value="Znf_RING-CH"/>
</dbReference>
<dbReference type="InterPro" id="IPR001841">
    <property type="entry name" value="Znf_RING"/>
</dbReference>
<accession>A0A0G4P9N5</accession>
<evidence type="ECO:0000313" key="7">
    <source>
        <dbReference type="EMBL" id="CRL23010.1"/>
    </source>
</evidence>
<keyword evidence="8" id="KW-1185">Reference proteome</keyword>